<evidence type="ECO:0000256" key="1">
    <source>
        <dbReference type="SAM" id="MobiDB-lite"/>
    </source>
</evidence>
<dbReference type="AlphaFoldDB" id="A0AA87ZGN3"/>
<organism evidence="2 3">
    <name type="scientific">Ficus carica</name>
    <name type="common">Common fig</name>
    <dbReference type="NCBI Taxonomy" id="3494"/>
    <lineage>
        <taxon>Eukaryota</taxon>
        <taxon>Viridiplantae</taxon>
        <taxon>Streptophyta</taxon>
        <taxon>Embryophyta</taxon>
        <taxon>Tracheophyta</taxon>
        <taxon>Spermatophyta</taxon>
        <taxon>Magnoliopsida</taxon>
        <taxon>eudicotyledons</taxon>
        <taxon>Gunneridae</taxon>
        <taxon>Pentapetalae</taxon>
        <taxon>rosids</taxon>
        <taxon>fabids</taxon>
        <taxon>Rosales</taxon>
        <taxon>Moraceae</taxon>
        <taxon>Ficeae</taxon>
        <taxon>Ficus</taxon>
    </lineage>
</organism>
<feature type="region of interest" description="Disordered" evidence="1">
    <location>
        <begin position="58"/>
        <end position="94"/>
    </location>
</feature>
<proteinExistence type="predicted"/>
<evidence type="ECO:0000313" key="2">
    <source>
        <dbReference type="EMBL" id="GMN34222.1"/>
    </source>
</evidence>
<name>A0AA87ZGN3_FICCA</name>
<protein>
    <submittedName>
        <fullName evidence="2">Uncharacterized protein</fullName>
    </submittedName>
</protein>
<dbReference type="Proteomes" id="UP001187192">
    <property type="component" value="Unassembled WGS sequence"/>
</dbReference>
<accession>A0AA87ZGN3</accession>
<reference evidence="2" key="1">
    <citation type="submission" date="2023-07" db="EMBL/GenBank/DDBJ databases">
        <title>draft genome sequence of fig (Ficus carica).</title>
        <authorList>
            <person name="Takahashi T."/>
            <person name="Nishimura K."/>
        </authorList>
    </citation>
    <scope>NUCLEOTIDE SEQUENCE</scope>
</reference>
<feature type="compositionally biased region" description="Basic and acidic residues" evidence="1">
    <location>
        <begin position="68"/>
        <end position="78"/>
    </location>
</feature>
<dbReference type="EMBL" id="BTGU01000004">
    <property type="protein sequence ID" value="GMN34222.1"/>
    <property type="molecule type" value="Genomic_DNA"/>
</dbReference>
<feature type="compositionally biased region" description="Basic and acidic residues" evidence="1">
    <location>
        <begin position="85"/>
        <end position="94"/>
    </location>
</feature>
<sequence length="94" mass="10362">MHGGDRCKSPHARKRSLWISSQMEEIITDLLARRVEIIGDLLAHGHSQARFLRSQWCGSQGEGGLAEGRGREREREGGDNGLAEGKGREKGQPV</sequence>
<evidence type="ECO:0000313" key="3">
    <source>
        <dbReference type="Proteomes" id="UP001187192"/>
    </source>
</evidence>
<gene>
    <name evidence="2" type="ORF">TIFTF001_004578</name>
</gene>
<keyword evidence="3" id="KW-1185">Reference proteome</keyword>
<comment type="caution">
    <text evidence="2">The sequence shown here is derived from an EMBL/GenBank/DDBJ whole genome shotgun (WGS) entry which is preliminary data.</text>
</comment>